<dbReference type="OrthoDB" id="5804330at2"/>
<reference evidence="3 4" key="1">
    <citation type="submission" date="2018-06" db="EMBL/GenBank/DDBJ databases">
        <title>Complete Genome Sequence of Desulfobacter hydrogenophilus (DSM3380).</title>
        <authorList>
            <person name="Marietou A."/>
            <person name="Schreiber L."/>
            <person name="Marshall I."/>
            <person name="Jorgensen B."/>
        </authorList>
    </citation>
    <scope>NUCLEOTIDE SEQUENCE [LARGE SCALE GENOMIC DNA]</scope>
    <source>
        <strain evidence="3 4">DSM 3380</strain>
    </source>
</reference>
<dbReference type="SUPFAM" id="SSF52172">
    <property type="entry name" value="CheY-like"/>
    <property type="match status" value="1"/>
</dbReference>
<dbReference type="AlphaFoldDB" id="A0A328F755"/>
<dbReference type="Proteomes" id="UP000293902">
    <property type="component" value="Chromosome"/>
</dbReference>
<evidence type="ECO:0000313" key="2">
    <source>
        <dbReference type="EMBL" id="QBH13152.1"/>
    </source>
</evidence>
<feature type="domain" description="Cyclic-phosphate processing Receiver" evidence="1">
    <location>
        <begin position="31"/>
        <end position="112"/>
    </location>
</feature>
<dbReference type="Proteomes" id="UP000248798">
    <property type="component" value="Unassembled WGS sequence"/>
</dbReference>
<dbReference type="EMBL" id="QLNI01000047">
    <property type="protein sequence ID" value="RAM00454.1"/>
    <property type="molecule type" value="Genomic_DNA"/>
</dbReference>
<organism evidence="3 4">
    <name type="scientific">Desulfobacter hydrogenophilus</name>
    <dbReference type="NCBI Taxonomy" id="2291"/>
    <lineage>
        <taxon>Bacteria</taxon>
        <taxon>Pseudomonadati</taxon>
        <taxon>Thermodesulfobacteriota</taxon>
        <taxon>Desulfobacteria</taxon>
        <taxon>Desulfobacterales</taxon>
        <taxon>Desulfobacteraceae</taxon>
        <taxon>Desulfobacter</taxon>
    </lineage>
</organism>
<accession>A0A328F755</accession>
<dbReference type="Gene3D" id="3.40.50.2300">
    <property type="match status" value="1"/>
</dbReference>
<gene>
    <name evidence="3" type="ORF">DO021_18900</name>
    <name evidence="2" type="ORF">EYB58_09615</name>
</gene>
<dbReference type="Pfam" id="PF20274">
    <property type="entry name" value="cREC_REC"/>
    <property type="match status" value="1"/>
</dbReference>
<evidence type="ECO:0000313" key="5">
    <source>
        <dbReference type="Proteomes" id="UP000293902"/>
    </source>
</evidence>
<evidence type="ECO:0000313" key="3">
    <source>
        <dbReference type="EMBL" id="RAM00454.1"/>
    </source>
</evidence>
<keyword evidence="5" id="KW-1185">Reference proteome</keyword>
<evidence type="ECO:0000259" key="1">
    <source>
        <dbReference type="Pfam" id="PF20274"/>
    </source>
</evidence>
<evidence type="ECO:0000313" key="4">
    <source>
        <dbReference type="Proteomes" id="UP000248798"/>
    </source>
</evidence>
<proteinExistence type="predicted"/>
<reference evidence="2 5" key="2">
    <citation type="submission" date="2019-02" db="EMBL/GenBank/DDBJ databases">
        <title>Complete genome sequence of Desulfobacter hydrogenophilus AcRS1.</title>
        <authorList>
            <person name="Marietou A."/>
            <person name="Lund M.B."/>
            <person name="Marshall I.P.G."/>
            <person name="Schreiber L."/>
            <person name="Jorgensen B."/>
        </authorList>
    </citation>
    <scope>NUCLEOTIDE SEQUENCE [LARGE SCALE GENOMIC DNA]</scope>
    <source>
        <strain evidence="2 5">AcRS1</strain>
    </source>
</reference>
<dbReference type="EMBL" id="CP036313">
    <property type="protein sequence ID" value="QBH13152.1"/>
    <property type="molecule type" value="Genomic_DNA"/>
</dbReference>
<protein>
    <submittedName>
        <fullName evidence="2">Response regulator</fullName>
    </submittedName>
</protein>
<name>A0A328F755_9BACT</name>
<dbReference type="RefSeq" id="WP_111959572.1">
    <property type="nucleotide sequence ID" value="NZ_CP036313.1"/>
</dbReference>
<dbReference type="InterPro" id="IPR046909">
    <property type="entry name" value="cREC_REC"/>
</dbReference>
<sequence length="147" mass="17015">MTGQQRFFRILIVEDNLERVNLIKAWLPADARPVVVTSAGKAIGLIRRDKGHVYAGIMLDHDLQEHTVNDVDQLLNGMSVVDTLIHYIPNDVPILVHSVNLTRGPAMVNKLRKFNYWVTRIPMDELTQEQCVEWIDEVRELWEDFQP</sequence>
<dbReference type="InterPro" id="IPR011006">
    <property type="entry name" value="CheY-like_superfamily"/>
</dbReference>